<keyword evidence="6" id="KW-1185">Reference proteome</keyword>
<dbReference type="PANTHER" id="PTHR24161">
    <property type="entry name" value="ANK_REP_REGION DOMAIN-CONTAINING PROTEIN-RELATED"/>
    <property type="match status" value="1"/>
</dbReference>
<keyword evidence="1" id="KW-0677">Repeat</keyword>
<evidence type="ECO:0000256" key="4">
    <source>
        <dbReference type="SAM" id="Coils"/>
    </source>
</evidence>
<evidence type="ECO:0000313" key="6">
    <source>
        <dbReference type="Proteomes" id="UP001190700"/>
    </source>
</evidence>
<dbReference type="InterPro" id="IPR012674">
    <property type="entry name" value="Calycin"/>
</dbReference>
<dbReference type="PROSITE" id="PS50088">
    <property type="entry name" value="ANK_REPEAT"/>
    <property type="match status" value="4"/>
</dbReference>
<dbReference type="Pfam" id="PF12796">
    <property type="entry name" value="Ank_2"/>
    <property type="match status" value="2"/>
</dbReference>
<feature type="coiled-coil region" evidence="4">
    <location>
        <begin position="316"/>
        <end position="425"/>
    </location>
</feature>
<evidence type="ECO:0000256" key="3">
    <source>
        <dbReference type="PROSITE-ProRule" id="PRU00023"/>
    </source>
</evidence>
<dbReference type="Gene3D" id="2.40.128.20">
    <property type="match status" value="1"/>
</dbReference>
<dbReference type="Gene3D" id="1.25.40.20">
    <property type="entry name" value="Ankyrin repeat-containing domain"/>
    <property type="match status" value="2"/>
</dbReference>
<dbReference type="EMBL" id="LGRX02033461">
    <property type="protein sequence ID" value="KAK3241147.1"/>
    <property type="molecule type" value="Genomic_DNA"/>
</dbReference>
<dbReference type="AlphaFoldDB" id="A0AAE0EV35"/>
<dbReference type="SUPFAM" id="SSF50814">
    <property type="entry name" value="Lipocalins"/>
    <property type="match status" value="1"/>
</dbReference>
<dbReference type="PANTHER" id="PTHR24161:SF85">
    <property type="entry name" value="PALMITOYLTRANSFERASE HIP14"/>
    <property type="match status" value="1"/>
</dbReference>
<feature type="repeat" description="ANK" evidence="3">
    <location>
        <begin position="547"/>
        <end position="579"/>
    </location>
</feature>
<dbReference type="PROSITE" id="PS50297">
    <property type="entry name" value="ANK_REP_REGION"/>
    <property type="match status" value="3"/>
</dbReference>
<accession>A0AAE0EV35</accession>
<evidence type="ECO:0000313" key="5">
    <source>
        <dbReference type="EMBL" id="KAK3241147.1"/>
    </source>
</evidence>
<proteinExistence type="predicted"/>
<evidence type="ECO:0000256" key="2">
    <source>
        <dbReference type="ARBA" id="ARBA00023043"/>
    </source>
</evidence>
<feature type="repeat" description="ANK" evidence="3">
    <location>
        <begin position="512"/>
        <end position="544"/>
    </location>
</feature>
<reference evidence="5 6" key="1">
    <citation type="journal article" date="2015" name="Genome Biol. Evol.">
        <title>Comparative Genomics of a Bacterivorous Green Alga Reveals Evolutionary Causalities and Consequences of Phago-Mixotrophic Mode of Nutrition.</title>
        <authorList>
            <person name="Burns J.A."/>
            <person name="Paasch A."/>
            <person name="Narechania A."/>
            <person name="Kim E."/>
        </authorList>
    </citation>
    <scope>NUCLEOTIDE SEQUENCE [LARGE SCALE GENOMIC DNA]</scope>
    <source>
        <strain evidence="5 6">PLY_AMNH</strain>
    </source>
</reference>
<name>A0AAE0EV35_9CHLO</name>
<dbReference type="Proteomes" id="UP001190700">
    <property type="component" value="Unassembled WGS sequence"/>
</dbReference>
<protein>
    <submittedName>
        <fullName evidence="5">Uncharacterized protein</fullName>
    </submittedName>
</protein>
<dbReference type="SUPFAM" id="SSF48403">
    <property type="entry name" value="Ankyrin repeat"/>
    <property type="match status" value="1"/>
</dbReference>
<dbReference type="PRINTS" id="PR01415">
    <property type="entry name" value="ANKYRIN"/>
</dbReference>
<comment type="caution">
    <text evidence="5">The sequence shown here is derived from an EMBL/GenBank/DDBJ whole genome shotgun (WGS) entry which is preliminary data.</text>
</comment>
<gene>
    <name evidence="5" type="ORF">CYMTET_49061</name>
</gene>
<dbReference type="InterPro" id="IPR036770">
    <property type="entry name" value="Ankyrin_rpt-contain_sf"/>
</dbReference>
<keyword evidence="4" id="KW-0175">Coiled coil</keyword>
<organism evidence="5 6">
    <name type="scientific">Cymbomonas tetramitiformis</name>
    <dbReference type="NCBI Taxonomy" id="36881"/>
    <lineage>
        <taxon>Eukaryota</taxon>
        <taxon>Viridiplantae</taxon>
        <taxon>Chlorophyta</taxon>
        <taxon>Pyramimonadophyceae</taxon>
        <taxon>Pyramimonadales</taxon>
        <taxon>Pyramimonadaceae</taxon>
        <taxon>Cymbomonas</taxon>
    </lineage>
</organism>
<dbReference type="InterPro" id="IPR002110">
    <property type="entry name" value="Ankyrin_rpt"/>
</dbReference>
<evidence type="ECO:0000256" key="1">
    <source>
        <dbReference type="ARBA" id="ARBA00022737"/>
    </source>
</evidence>
<feature type="repeat" description="ANK" evidence="3">
    <location>
        <begin position="680"/>
        <end position="712"/>
    </location>
</feature>
<keyword evidence="2 3" id="KW-0040">ANK repeat</keyword>
<feature type="repeat" description="ANK" evidence="3">
    <location>
        <begin position="646"/>
        <end position="670"/>
    </location>
</feature>
<dbReference type="SMART" id="SM00248">
    <property type="entry name" value="ANK"/>
    <property type="match status" value="6"/>
</dbReference>
<sequence length="789" mass="84997">MKVQDELVGLWVLESVDNYDNFLDAQEVTMLVRTAANAEGYGVGSSTLDISFFEDCSIVLSKVTTTGTFKNAGKIDDGKHAGEAPYLGPLECTYTLDDRTLIAVSSCRNHKKDVIETYAVEGGKILKTLQAGNVFAKETFARPQQTCAVQSSARWLPSEAKDDLLRLLYNILVIRFKQPAELVSQVKSKMAELWVLSVVDLRLALREQEGSDSCWAALKAAILLPALFWHSLSAEVYALGSALAISAHPLSSVSTSPGSTPSAAPVSPYTPRAVPSRFDNPCYSTAIGSALPKMRPKPVENASEALRGLDAAPRSADELQEQLAAAEGAAHAADQQRICLEERMTQRVDELQEQLAAAEGAAHAADQQRICLEERMTQRVDELQEQLAAAEGAAHAADQQRICLEERMTQRVDELQEQLAAAESAATSNVGKVSATASTVQQVSNAGQVATAGGGCTCRAGERCTFQGPARLSSTYAPGELRESAARGEACRVQALLQDGALPNACVERDGDDCTPLYLAVAGGHVSTAKVLISFGADVNLACSMGQAPTPLHIAVSRDAVELVEILLASGADVNAPYKRSPVHLAFARGHQEVLAAILRVPSVDVKSPAAENWTVLHISAEKGHAAPVKMILDKDVDAVNARSSNNSTPLHLAARHGHQHIVQLLVETGRLDIDAVARDNFTPMLNAVHGNHMHTVQYLLGKGANAKARLKSKGTTALHINAWNCCWHMEQQSHPPKRLESTPSRDRRQQATERFSLGVVIVYNNIRYNIYNRAARHELSGMAPRYAG</sequence>